<proteinExistence type="predicted"/>
<dbReference type="AlphaFoldDB" id="A0A9D2DS99"/>
<keyword evidence="2" id="KW-0067">ATP-binding</keyword>
<comment type="caution">
    <text evidence="2">The sequence shown here is derived from an EMBL/GenBank/DDBJ whole genome shotgun (WGS) entry which is preliminary data.</text>
</comment>
<evidence type="ECO:0000259" key="1">
    <source>
        <dbReference type="Pfam" id="PF13175"/>
    </source>
</evidence>
<reference evidence="2" key="2">
    <citation type="submission" date="2021-04" db="EMBL/GenBank/DDBJ databases">
        <authorList>
            <person name="Gilroy R."/>
        </authorList>
    </citation>
    <scope>NUCLEOTIDE SEQUENCE</scope>
    <source>
        <strain evidence="2">14324</strain>
    </source>
</reference>
<gene>
    <name evidence="2" type="ORF">IAA21_05170</name>
</gene>
<reference evidence="2" key="1">
    <citation type="journal article" date="2021" name="PeerJ">
        <title>Extensive microbial diversity within the chicken gut microbiome revealed by metagenomics and culture.</title>
        <authorList>
            <person name="Gilroy R."/>
            <person name="Ravi A."/>
            <person name="Getino M."/>
            <person name="Pursley I."/>
            <person name="Horton D.L."/>
            <person name="Alikhan N.F."/>
            <person name="Baker D."/>
            <person name="Gharbi K."/>
            <person name="Hall N."/>
            <person name="Watson M."/>
            <person name="Adriaenssens E.M."/>
            <person name="Foster-Nyarko E."/>
            <person name="Jarju S."/>
            <person name="Secka A."/>
            <person name="Antonio M."/>
            <person name="Oren A."/>
            <person name="Chaudhuri R.R."/>
            <person name="La Ragione R."/>
            <person name="Hildebrand F."/>
            <person name="Pallen M.J."/>
        </authorList>
    </citation>
    <scope>NUCLEOTIDE SEQUENCE</scope>
    <source>
        <strain evidence="2">14324</strain>
    </source>
</reference>
<dbReference type="PANTHER" id="PTHR43581:SF2">
    <property type="entry name" value="EXCINUCLEASE ATPASE SUBUNIT"/>
    <property type="match status" value="1"/>
</dbReference>
<organism evidence="2 3">
    <name type="scientific">Candidatus Blautia faecigallinarum</name>
    <dbReference type="NCBI Taxonomy" id="2838488"/>
    <lineage>
        <taxon>Bacteria</taxon>
        <taxon>Bacillati</taxon>
        <taxon>Bacillota</taxon>
        <taxon>Clostridia</taxon>
        <taxon>Lachnospirales</taxon>
        <taxon>Lachnospiraceae</taxon>
        <taxon>Blautia</taxon>
    </lineage>
</organism>
<dbReference type="Gene3D" id="3.40.50.300">
    <property type="entry name" value="P-loop containing nucleotide triphosphate hydrolases"/>
    <property type="match status" value="1"/>
</dbReference>
<dbReference type="GO" id="GO:0005524">
    <property type="term" value="F:ATP binding"/>
    <property type="evidence" value="ECO:0007669"/>
    <property type="project" value="UniProtKB-KW"/>
</dbReference>
<name>A0A9D2DS99_9FIRM</name>
<dbReference type="InterPro" id="IPR027417">
    <property type="entry name" value="P-loop_NTPase"/>
</dbReference>
<evidence type="ECO:0000313" key="2">
    <source>
        <dbReference type="EMBL" id="HIZ22173.1"/>
    </source>
</evidence>
<feature type="non-terminal residue" evidence="2">
    <location>
        <position position="345"/>
    </location>
</feature>
<dbReference type="InterPro" id="IPR051396">
    <property type="entry name" value="Bact_Antivir_Def_Nuclease"/>
</dbReference>
<dbReference type="Proteomes" id="UP000824041">
    <property type="component" value="Unassembled WGS sequence"/>
</dbReference>
<dbReference type="EMBL" id="DXBU01000070">
    <property type="protein sequence ID" value="HIZ22173.1"/>
    <property type="molecule type" value="Genomic_DNA"/>
</dbReference>
<dbReference type="SUPFAM" id="SSF52540">
    <property type="entry name" value="P-loop containing nucleoside triphosphate hydrolases"/>
    <property type="match status" value="1"/>
</dbReference>
<feature type="domain" description="Endonuclease GajA/Old nuclease/RecF-like AAA" evidence="1">
    <location>
        <begin position="153"/>
        <end position="339"/>
    </location>
</feature>
<accession>A0A9D2DS99</accession>
<keyword evidence="2" id="KW-0547">Nucleotide-binding</keyword>
<dbReference type="Pfam" id="PF13175">
    <property type="entry name" value="AAA_15"/>
    <property type="match status" value="1"/>
</dbReference>
<sequence>MARIEFCKLGPIKECAIEIENFTVLTGKQASGKSTVAKSVYFCKTVKDDIYDIILRKSLLGGDTSLLQDVTRILRNKFLQLFGSSMAMNPEMKLKYYYADNTYMEVCLRRQDRIEIFLPNLVWFNFSSDIMEYLTNDWQKKDIEKESLRRELNKLFYDEQECVFIPAGRSLLTLLTSQMNYLFATMDDEQKSSIDLSTQKYIERILKIRPLFSEGIDGLVSQKGNTPGVVLDLKAIAALLKQTERILEGKYIYKDGEERLYIGKEHFVKINYASSGQQETVWIFNILLHLMVNNTKAFLILEEPEAHLYPEAQKGMIDILALTANKSCSIMITTHSPYILGALNN</sequence>
<dbReference type="PANTHER" id="PTHR43581">
    <property type="entry name" value="ATP/GTP PHOSPHATASE"/>
    <property type="match status" value="1"/>
</dbReference>
<protein>
    <submittedName>
        <fullName evidence="2">ATP-binding protein</fullName>
    </submittedName>
</protein>
<dbReference type="InterPro" id="IPR041685">
    <property type="entry name" value="AAA_GajA/Old/RecF-like"/>
</dbReference>
<evidence type="ECO:0000313" key="3">
    <source>
        <dbReference type="Proteomes" id="UP000824041"/>
    </source>
</evidence>